<accession>K5CEF9</accession>
<evidence type="ECO:0000313" key="2">
    <source>
        <dbReference type="Proteomes" id="UP000007995"/>
    </source>
</evidence>
<protein>
    <submittedName>
        <fullName evidence="1">Uncharacterized protein</fullName>
    </submittedName>
</protein>
<evidence type="ECO:0000313" key="1">
    <source>
        <dbReference type="EMBL" id="EKJ91779.1"/>
    </source>
</evidence>
<dbReference type="EMBL" id="AGXW01000002">
    <property type="protein sequence ID" value="EKJ91779.1"/>
    <property type="molecule type" value="Genomic_DNA"/>
</dbReference>
<proteinExistence type="predicted"/>
<sequence>MIAPDEFAEVIDTIDNLLGALELPMPAEFHVKQMKRELKEVSEKLKRIYVEEEDENPWSE</sequence>
<reference evidence="1 2" key="1">
    <citation type="submission" date="2012-02" db="EMBL/GenBank/DDBJ databases">
        <title>The Genome Sequence of Bacteroides finegoldii CL09T03C10.</title>
        <authorList>
            <consortium name="The Broad Institute Genome Sequencing Platform"/>
            <person name="Earl A."/>
            <person name="Ward D."/>
            <person name="Feldgarden M."/>
            <person name="Gevers D."/>
            <person name="Zitomersky N.L."/>
            <person name="Coyne M.J."/>
            <person name="Comstock L.E."/>
            <person name="Young S.K."/>
            <person name="Zeng Q."/>
            <person name="Gargeya S."/>
            <person name="Fitzgerald M."/>
            <person name="Haas B."/>
            <person name="Abouelleil A."/>
            <person name="Alvarado L."/>
            <person name="Arachchi H.M."/>
            <person name="Berlin A."/>
            <person name="Chapman S.B."/>
            <person name="Gearin G."/>
            <person name="Goldberg J."/>
            <person name="Griggs A."/>
            <person name="Gujja S."/>
            <person name="Hansen M."/>
            <person name="Heiman D."/>
            <person name="Howarth C."/>
            <person name="Larimer J."/>
            <person name="Lui A."/>
            <person name="MacDonald P.J.P."/>
            <person name="McCowen C."/>
            <person name="Montmayeur A."/>
            <person name="Murphy C."/>
            <person name="Neiman D."/>
            <person name="Pearson M."/>
            <person name="Priest M."/>
            <person name="Roberts A."/>
            <person name="Saif S."/>
            <person name="Shea T."/>
            <person name="Sisk P."/>
            <person name="Stolte C."/>
            <person name="Sykes S."/>
            <person name="Wortman J."/>
            <person name="Nusbaum C."/>
            <person name="Birren B."/>
        </authorList>
    </citation>
    <scope>NUCLEOTIDE SEQUENCE [LARGE SCALE GENOMIC DNA]</scope>
    <source>
        <strain evidence="1 2">CL09T03C10</strain>
    </source>
</reference>
<dbReference type="RefSeq" id="WP_007759459.1">
    <property type="nucleotide sequence ID" value="NZ_AKBZ01000001.1"/>
</dbReference>
<dbReference type="OrthoDB" id="1038741at2"/>
<name>K5CEF9_9BACE</name>
<gene>
    <name evidence="1" type="ORF">HMPREF1057_00614</name>
</gene>
<dbReference type="Proteomes" id="UP000007995">
    <property type="component" value="Unassembled WGS sequence"/>
</dbReference>
<comment type="caution">
    <text evidence="1">The sequence shown here is derived from an EMBL/GenBank/DDBJ whole genome shotgun (WGS) entry which is preliminary data.</text>
</comment>
<dbReference type="HOGENOM" id="CLU_2931521_0_0_10"/>
<organism evidence="1 2">
    <name type="scientific">Bacteroides finegoldii CL09T03C10</name>
    <dbReference type="NCBI Taxonomy" id="997888"/>
    <lineage>
        <taxon>Bacteria</taxon>
        <taxon>Pseudomonadati</taxon>
        <taxon>Bacteroidota</taxon>
        <taxon>Bacteroidia</taxon>
        <taxon>Bacteroidales</taxon>
        <taxon>Bacteroidaceae</taxon>
        <taxon>Bacteroides</taxon>
    </lineage>
</organism>
<dbReference type="AlphaFoldDB" id="K5CEF9"/>